<evidence type="ECO:0000313" key="3">
    <source>
        <dbReference type="RefSeq" id="XP_005100898.1"/>
    </source>
</evidence>
<dbReference type="Gene3D" id="3.90.70.80">
    <property type="match status" value="1"/>
</dbReference>
<dbReference type="Proteomes" id="UP000694888">
    <property type="component" value="Unplaced"/>
</dbReference>
<accession>A0ABM0JT56</accession>
<dbReference type="PROSITE" id="PS50802">
    <property type="entry name" value="OTU"/>
    <property type="match status" value="1"/>
</dbReference>
<organism evidence="2 3">
    <name type="scientific">Aplysia californica</name>
    <name type="common">California sea hare</name>
    <dbReference type="NCBI Taxonomy" id="6500"/>
    <lineage>
        <taxon>Eukaryota</taxon>
        <taxon>Metazoa</taxon>
        <taxon>Spiralia</taxon>
        <taxon>Lophotrochozoa</taxon>
        <taxon>Mollusca</taxon>
        <taxon>Gastropoda</taxon>
        <taxon>Heterobranchia</taxon>
        <taxon>Euthyneura</taxon>
        <taxon>Tectipleura</taxon>
        <taxon>Aplysiida</taxon>
        <taxon>Aplysioidea</taxon>
        <taxon>Aplysiidae</taxon>
        <taxon>Aplysia</taxon>
    </lineage>
</organism>
<dbReference type="Pfam" id="PF02338">
    <property type="entry name" value="OTU"/>
    <property type="match status" value="1"/>
</dbReference>
<evidence type="ECO:0000259" key="1">
    <source>
        <dbReference type="PROSITE" id="PS50802"/>
    </source>
</evidence>
<dbReference type="GeneID" id="101862805"/>
<dbReference type="RefSeq" id="XP_005100898.1">
    <property type="nucleotide sequence ID" value="XM_005100841.3"/>
</dbReference>
<dbReference type="SUPFAM" id="SSF54001">
    <property type="entry name" value="Cysteine proteinases"/>
    <property type="match status" value="1"/>
</dbReference>
<proteinExistence type="predicted"/>
<keyword evidence="2" id="KW-1185">Reference proteome</keyword>
<dbReference type="InterPro" id="IPR003323">
    <property type="entry name" value="OTU_dom"/>
</dbReference>
<dbReference type="PANTHER" id="PTHR12419:SF7">
    <property type="entry name" value="OTU DOMAIN-CONTAINING PROTEIN 3"/>
    <property type="match status" value="1"/>
</dbReference>
<evidence type="ECO:0000313" key="2">
    <source>
        <dbReference type="Proteomes" id="UP000694888"/>
    </source>
</evidence>
<protein>
    <submittedName>
        <fullName evidence="3">Uncharacterized protein LOC101862805 isoform X1</fullName>
    </submittedName>
</protein>
<reference evidence="3" key="1">
    <citation type="submission" date="2025-08" db="UniProtKB">
        <authorList>
            <consortium name="RefSeq"/>
        </authorList>
    </citation>
    <scope>IDENTIFICATION</scope>
</reference>
<dbReference type="InterPro" id="IPR050704">
    <property type="entry name" value="Peptidase_C85-like"/>
</dbReference>
<name>A0ABM0JT56_APLCA</name>
<dbReference type="InterPro" id="IPR038765">
    <property type="entry name" value="Papain-like_cys_pep_sf"/>
</dbReference>
<gene>
    <name evidence="3" type="primary">LOC101862805</name>
</gene>
<sequence length="360" mass="42029">MLHKKTTRIHPEHNTVTVTEGPVYTPISTLWQVKQCLALELPLLRPHLLTLPPRPLPLRQHEPSRVHAIDGDGNCLFRALSWAVTGSERHHRKVRQILVRHLVAHARTFSIILPGTGSARTRARCYVLNSKMDRQGTWGSDVEILVAAHLLKSAIFVYTKCGDSWQWVQHDLDLTSPKSRLSKESVYLVHTDLTHYNVVTDIRCLLGQGESGTSVKTSNIVQGVNDKEYFAIVKILDSFYRNRKDRSRYRTKEKILRQALMNRKKNKRYPAKNYNYQKCGLKMCSTATQRNLTRSTGKCKKTHYGRKKYHLKPRKYYRMDRSTHRWQSKGCLSKRYPPRLPDYARQRVRRRAERSRFCGR</sequence>
<feature type="domain" description="OTU" evidence="1">
    <location>
        <begin position="64"/>
        <end position="202"/>
    </location>
</feature>
<dbReference type="CDD" id="cd22755">
    <property type="entry name" value="OTU_CeDUB-like"/>
    <property type="match status" value="1"/>
</dbReference>
<dbReference type="PANTHER" id="PTHR12419">
    <property type="entry name" value="OTU DOMAIN CONTAINING PROTEIN"/>
    <property type="match status" value="1"/>
</dbReference>